<sequence length="118" mass="13985">MWALLCYSAVRSHISCVFPAGQQSSPMKRFDEMRGLSALRVKMKTTAYFRTSVIVRRPYLKMEWIEHVLKNPIRTEVQPNGRIRYWGYVAEVDKYLRVVTEPDGETVHNAFFDRRFRP</sequence>
<dbReference type="EMBL" id="BEHY01000010">
    <property type="protein sequence ID" value="GBD08468.1"/>
    <property type="molecule type" value="Genomic_DNA"/>
</dbReference>
<comment type="caution">
    <text evidence="1">The sequence shown here is derived from an EMBL/GenBank/DDBJ whole genome shotgun (WGS) entry which is preliminary data.</text>
</comment>
<organism evidence="1 2">
    <name type="scientific">Candidatus Thermoflexus japonica</name>
    <dbReference type="NCBI Taxonomy" id="2035417"/>
    <lineage>
        <taxon>Bacteria</taxon>
        <taxon>Bacillati</taxon>
        <taxon>Chloroflexota</taxon>
        <taxon>Thermoflexia</taxon>
        <taxon>Thermoflexales</taxon>
        <taxon>Thermoflexaceae</taxon>
        <taxon>Thermoflexus</taxon>
    </lineage>
</organism>
<evidence type="ECO:0000313" key="2">
    <source>
        <dbReference type="Proteomes" id="UP000236642"/>
    </source>
</evidence>
<name>A0A2H5Y564_9CHLR</name>
<proteinExistence type="predicted"/>
<protein>
    <submittedName>
        <fullName evidence="1">Uncharacterized protein</fullName>
    </submittedName>
</protein>
<dbReference type="Proteomes" id="UP000236642">
    <property type="component" value="Unassembled WGS sequence"/>
</dbReference>
<accession>A0A2H5Y564</accession>
<reference evidence="2" key="1">
    <citation type="submission" date="2017-09" db="EMBL/GenBank/DDBJ databases">
        <title>Metaegenomics of thermophilic ammonia-oxidizing enrichment culture.</title>
        <authorList>
            <person name="Kato S."/>
            <person name="Suzuki K."/>
        </authorList>
    </citation>
    <scope>NUCLEOTIDE SEQUENCE [LARGE SCALE GENOMIC DNA]</scope>
</reference>
<dbReference type="AlphaFoldDB" id="A0A2H5Y564"/>
<evidence type="ECO:0000313" key="1">
    <source>
        <dbReference type="EMBL" id="GBD08468.1"/>
    </source>
</evidence>
<gene>
    <name evidence="1" type="ORF">HRbin22_00708</name>
</gene>